<proteinExistence type="predicted"/>
<organism evidence="1 2">
    <name type="scientific">Scophthalmus maximus</name>
    <name type="common">Turbot</name>
    <name type="synonym">Psetta maxima</name>
    <dbReference type="NCBI Taxonomy" id="52904"/>
    <lineage>
        <taxon>Eukaryota</taxon>
        <taxon>Metazoa</taxon>
        <taxon>Chordata</taxon>
        <taxon>Craniata</taxon>
        <taxon>Vertebrata</taxon>
        <taxon>Euteleostomi</taxon>
        <taxon>Actinopterygii</taxon>
        <taxon>Neopterygii</taxon>
        <taxon>Teleostei</taxon>
        <taxon>Neoteleostei</taxon>
        <taxon>Acanthomorphata</taxon>
        <taxon>Carangaria</taxon>
        <taxon>Pleuronectiformes</taxon>
        <taxon>Pleuronectoidei</taxon>
        <taxon>Scophthalmidae</taxon>
        <taxon>Scophthalmus</taxon>
    </lineage>
</organism>
<protein>
    <submittedName>
        <fullName evidence="1">Uncharacterized protein</fullName>
    </submittedName>
</protein>
<gene>
    <name evidence="1" type="ORF">F2P81_018737</name>
</gene>
<dbReference type="AlphaFoldDB" id="A0A6A4SGX9"/>
<dbReference type="EMBL" id="VEVO01000016">
    <property type="protein sequence ID" value="KAF0029632.1"/>
    <property type="molecule type" value="Genomic_DNA"/>
</dbReference>
<evidence type="ECO:0000313" key="2">
    <source>
        <dbReference type="Proteomes" id="UP000438429"/>
    </source>
</evidence>
<reference evidence="1 2" key="1">
    <citation type="submission" date="2019-06" db="EMBL/GenBank/DDBJ databases">
        <title>Draft genomes of female and male turbot (Scophthalmus maximus).</title>
        <authorList>
            <person name="Xu H."/>
            <person name="Xu X.-W."/>
            <person name="Shao C."/>
            <person name="Chen S."/>
        </authorList>
    </citation>
    <scope>NUCLEOTIDE SEQUENCE [LARGE SCALE GENOMIC DNA]</scope>
    <source>
        <strain evidence="1">Ysfricsl-2016a</strain>
        <tissue evidence="1">Blood</tissue>
    </source>
</reference>
<dbReference type="Proteomes" id="UP000438429">
    <property type="component" value="Unassembled WGS sequence"/>
</dbReference>
<name>A0A6A4SGX9_SCOMX</name>
<accession>A0A6A4SGX9</accession>
<sequence>MLLKMLLRFIEENTIGLPLLPASGLAAADFAPDAWLPTACQPAPIRPHAPAAVATGTPRHQQEHNNMPLSEPIYIAPRDLHNIKVQEWHNSGLYADATLPAVRCALTSSQRLSVSLSQCRTSSVQTASHSVLMFSE</sequence>
<comment type="caution">
    <text evidence="1">The sequence shown here is derived from an EMBL/GenBank/DDBJ whole genome shotgun (WGS) entry which is preliminary data.</text>
</comment>
<evidence type="ECO:0000313" key="1">
    <source>
        <dbReference type="EMBL" id="KAF0029632.1"/>
    </source>
</evidence>